<evidence type="ECO:0000313" key="1">
    <source>
        <dbReference type="EMBL" id="MBB1117923.1"/>
    </source>
</evidence>
<sequence>MTTVELPADLGIESSNDLKQLLQPAVAIDGLVQLDGQAVSRLHCASLQLLAAFVLARRQSQQPTRITASHVLTQAIALLGLQPLLDDATTASVH</sequence>
<dbReference type="RefSeq" id="WP_182622883.1">
    <property type="nucleotide sequence ID" value="NZ_JACIUV010000006.1"/>
</dbReference>
<dbReference type="Proteomes" id="UP000550609">
    <property type="component" value="Unassembled WGS sequence"/>
</dbReference>
<comment type="caution">
    <text evidence="1">The sequence shown here is derived from an EMBL/GenBank/DDBJ whole genome shotgun (WGS) entry which is preliminary data.</text>
</comment>
<organism evidence="1 2">
    <name type="scientific">Stenotrophomonas koreensis</name>
    <dbReference type="NCBI Taxonomy" id="266128"/>
    <lineage>
        <taxon>Bacteria</taxon>
        <taxon>Pseudomonadati</taxon>
        <taxon>Pseudomonadota</taxon>
        <taxon>Gammaproteobacteria</taxon>
        <taxon>Lysobacterales</taxon>
        <taxon>Lysobacteraceae</taxon>
        <taxon>Stenotrophomonas</taxon>
    </lineage>
</organism>
<reference evidence="1 2" key="1">
    <citation type="submission" date="2020-08" db="EMBL/GenBank/DDBJ databases">
        <title>Stenotrophomonas sp. W1S232.</title>
        <authorList>
            <person name="Deng Y."/>
        </authorList>
    </citation>
    <scope>NUCLEOTIDE SEQUENCE [LARGE SCALE GENOMIC DNA]</scope>
    <source>
        <strain evidence="1 2">W1S232</strain>
    </source>
</reference>
<dbReference type="EMBL" id="JACIUV010000006">
    <property type="protein sequence ID" value="MBB1117923.1"/>
    <property type="molecule type" value="Genomic_DNA"/>
</dbReference>
<gene>
    <name evidence="1" type="ORF">H4O09_12760</name>
</gene>
<accession>A0A7W3V1T2</accession>
<dbReference type="AlphaFoldDB" id="A0A7W3V1T2"/>
<protein>
    <submittedName>
        <fullName evidence="1">STAS domain-containing protein</fullName>
    </submittedName>
</protein>
<evidence type="ECO:0000313" key="2">
    <source>
        <dbReference type="Proteomes" id="UP000550609"/>
    </source>
</evidence>
<name>A0A7W3V1T2_9GAMM</name>
<proteinExistence type="predicted"/>